<comment type="pathway">
    <text evidence="3 15">Glycan metabolism; bacterial cellulose biosynthesis.</text>
</comment>
<evidence type="ECO:0000256" key="1">
    <source>
        <dbReference type="ARBA" id="ARBA00002057"/>
    </source>
</evidence>
<sequence length="768" mass="86963">MPSRYMSLLLIISMLLMQSITAFAQPLESEYTKLSTDLDFILNNNLSDNKNNVETTSEEISLKKLGLTKGLTLTSSKLQSGVSFTLPYDFIAINSDMRIVISVNQADNIEKENLQVILNGQSLGAVPLSQVDENRSIFTLKIPNSLLSSKNNLNFQVISNDDIINNEWTCQRPDLKNLVVKIAPSSSMTMKGILMNTRKSLADFPRPFLDPLKINRNELTFIYSASPTSDSLVSSAIVASIFGIKSDEKENDFNVYFDEIPEKHAILFTTLGETISGQSFADPNGSSLKLIDNPNNKKYKLLVVSGRNTDELRQAAYQLFRTDLTDNSTMQVQPHTVHKRQAYDAPNWLSAKKIIPFSQLIKSPDALQAHMFWNEEKKINFRLPPDMFMLSGDKIPLKIDYTFDRKNWFDVDNSMLTIALNQQFLKNVNAKNHTIVAPIIDFFESQSNNSTTLYLDNTRFQGENKLSFYFNITPNSDTPCNILSNNDIVNQILPSSTLDLRNIGHFGELPNSAWFLSGLFPFTKYADLSDTSILVPEQPEKDEVALLLNLMEHSGRITGFPVRNLTLFNHFEKIQSNSKLKSSNIIIINKLKDFSAIQPLLSDTPYHYNQGNLQISSPSLIHKTKLLLLGEWKNQFEEANNFLLNTHQWRGSLSFKSPWSSDKIVTILTATNSAQLNKLATDMITPGRQQIESGDTLLFSDLDDVKILRLTPSFLSGELPLFTLTIWFFSQHLFLLMTILFGSLFLISFYLFQRLKAHESKRLSGTKK</sequence>
<dbReference type="PANTHER" id="PTHR39083">
    <property type="entry name" value="CYCLIC DI-GMP-BINDING PROTEIN"/>
    <property type="match status" value="1"/>
</dbReference>
<evidence type="ECO:0000256" key="5">
    <source>
        <dbReference type="ARBA" id="ARBA00011437"/>
    </source>
</evidence>
<dbReference type="UniPathway" id="UPA00694"/>
<evidence type="ECO:0000256" key="2">
    <source>
        <dbReference type="ARBA" id="ARBA00004377"/>
    </source>
</evidence>
<keyword evidence="17" id="KW-1185">Reference proteome</keyword>
<feature type="signal peptide" evidence="15">
    <location>
        <begin position="1"/>
        <end position="24"/>
    </location>
</feature>
<keyword evidence="13 15" id="KW-0472">Membrane</keyword>
<gene>
    <name evidence="16" type="ORF">A3Q29_02755</name>
</gene>
<keyword evidence="12 15" id="KW-1133">Transmembrane helix</keyword>
<keyword evidence="10 15" id="KW-0812">Transmembrane</keyword>
<evidence type="ECO:0000256" key="14">
    <source>
        <dbReference type="ARBA" id="ARBA00033444"/>
    </source>
</evidence>
<dbReference type="InterPro" id="IPR003920">
    <property type="entry name" value="Cell_synth_B"/>
</dbReference>
<evidence type="ECO:0000256" key="3">
    <source>
        <dbReference type="ARBA" id="ARBA00005186"/>
    </source>
</evidence>
<evidence type="ECO:0000256" key="12">
    <source>
        <dbReference type="ARBA" id="ARBA00022989"/>
    </source>
</evidence>
<evidence type="ECO:0000256" key="13">
    <source>
        <dbReference type="ARBA" id="ARBA00023136"/>
    </source>
</evidence>
<dbReference type="InterPro" id="IPR018513">
    <property type="entry name" value="Cell_synthase_bac"/>
</dbReference>
<comment type="subcellular location">
    <subcellularLocation>
        <location evidence="2">Cell inner membrane</location>
        <topology evidence="2">Single-pass membrane protein</topology>
    </subcellularLocation>
</comment>
<evidence type="ECO:0000256" key="7">
    <source>
        <dbReference type="ARBA" id="ARBA00022475"/>
    </source>
</evidence>
<dbReference type="PANTHER" id="PTHR39083:SF1">
    <property type="entry name" value="CYCLIC DI-GMP-BINDING PROTEIN"/>
    <property type="match status" value="1"/>
</dbReference>
<evidence type="ECO:0000256" key="6">
    <source>
        <dbReference type="ARBA" id="ARBA00021844"/>
    </source>
</evidence>
<comment type="function">
    <text evidence="1 15">Binds the cellulose synthase activator, bis-(3'-5') cyclic diguanylic acid (c-di-GMP).</text>
</comment>
<evidence type="ECO:0000256" key="10">
    <source>
        <dbReference type="ARBA" id="ARBA00022692"/>
    </source>
</evidence>
<protein>
    <recommendedName>
        <fullName evidence="6 15">Cyclic di-GMP-binding protein</fullName>
    </recommendedName>
    <alternativeName>
        <fullName evidence="14 15">Cellulose synthase regulatory subunit</fullName>
    </alternativeName>
</protein>
<dbReference type="OrthoDB" id="9806702at2"/>
<dbReference type="Pfam" id="PF03170">
    <property type="entry name" value="BcsB"/>
    <property type="match status" value="1"/>
</dbReference>
<dbReference type="GO" id="GO:0006011">
    <property type="term" value="P:UDP-alpha-D-glucose metabolic process"/>
    <property type="evidence" value="ECO:0007669"/>
    <property type="project" value="InterPro"/>
</dbReference>
<evidence type="ECO:0000256" key="4">
    <source>
        <dbReference type="ARBA" id="ARBA00010714"/>
    </source>
</evidence>
<dbReference type="Gene3D" id="2.60.120.260">
    <property type="entry name" value="Galactose-binding domain-like"/>
    <property type="match status" value="2"/>
</dbReference>
<keyword evidence="8 15" id="KW-0997">Cell inner membrane</keyword>
<feature type="transmembrane region" description="Helical" evidence="15">
    <location>
        <begin position="733"/>
        <end position="752"/>
    </location>
</feature>
<keyword evidence="15" id="KW-0732">Signal</keyword>
<name>A0A1S1HWD8_PROST</name>
<dbReference type="RefSeq" id="WP_070926661.1">
    <property type="nucleotide sequence ID" value="NZ_JBALHY010000008.1"/>
</dbReference>
<comment type="subunit">
    <text evidence="5 15">Tightly associated with the cellulose synthase catalytic subunit.</text>
</comment>
<evidence type="ECO:0000256" key="8">
    <source>
        <dbReference type="ARBA" id="ARBA00022519"/>
    </source>
</evidence>
<evidence type="ECO:0000313" key="16">
    <source>
        <dbReference type="EMBL" id="OHT24650.1"/>
    </source>
</evidence>
<feature type="chain" id="PRO_5015217433" description="Cyclic di-GMP-binding protein" evidence="15">
    <location>
        <begin position="25"/>
        <end position="768"/>
    </location>
</feature>
<evidence type="ECO:0000313" key="17">
    <source>
        <dbReference type="Proteomes" id="UP000179588"/>
    </source>
</evidence>
<dbReference type="AlphaFoldDB" id="A0A1S1HWD8"/>
<comment type="caution">
    <text evidence="16">The sequence shown here is derived from an EMBL/GenBank/DDBJ whole genome shotgun (WGS) entry which is preliminary data.</text>
</comment>
<dbReference type="EMBL" id="LVIE01000112">
    <property type="protein sequence ID" value="OHT24650.1"/>
    <property type="molecule type" value="Genomic_DNA"/>
</dbReference>
<evidence type="ECO:0000256" key="9">
    <source>
        <dbReference type="ARBA" id="ARBA00022636"/>
    </source>
</evidence>
<keyword evidence="9 15" id="KW-0973">c-di-GMP</keyword>
<dbReference type="GO" id="GO:0030244">
    <property type="term" value="P:cellulose biosynthetic process"/>
    <property type="evidence" value="ECO:0007669"/>
    <property type="project" value="UniProtKB-KW"/>
</dbReference>
<accession>A0A1S1HWD8</accession>
<keyword evidence="7 15" id="KW-1003">Cell membrane</keyword>
<comment type="similarity">
    <text evidence="4 15">Belongs to the AcsB/BcsB family.</text>
</comment>
<evidence type="ECO:0000256" key="11">
    <source>
        <dbReference type="ARBA" id="ARBA00022916"/>
    </source>
</evidence>
<proteinExistence type="inferred from homology"/>
<dbReference type="PRINTS" id="PR01440">
    <property type="entry name" value="CELLSNTHASEB"/>
</dbReference>
<dbReference type="Proteomes" id="UP000179588">
    <property type="component" value="Unassembled WGS sequence"/>
</dbReference>
<reference evidence="16 17" key="1">
    <citation type="submission" date="2016-03" db="EMBL/GenBank/DDBJ databases">
        <title>Genome sequence of Providencia stuartii strain, isolated from the salivary glands of larval Lucilia sericata.</title>
        <authorList>
            <person name="Yuan Y."/>
            <person name="Zhang Y."/>
            <person name="Fu S."/>
            <person name="Crippen T.L."/>
            <person name="Visi D."/>
            <person name="Benbow M.E."/>
            <person name="Allen M."/>
            <person name="Tomberlin J.K."/>
            <person name="Sze S.-H."/>
            <person name="Tarone A.M."/>
        </authorList>
    </citation>
    <scope>NUCLEOTIDE SEQUENCE [LARGE SCALE GENOMIC DNA]</scope>
    <source>
        <strain evidence="16 17">Crippen</strain>
    </source>
</reference>
<keyword evidence="11 15" id="KW-0135">Cellulose biosynthesis</keyword>
<dbReference type="GO" id="GO:0005886">
    <property type="term" value="C:plasma membrane"/>
    <property type="evidence" value="ECO:0007669"/>
    <property type="project" value="UniProtKB-SubCell"/>
</dbReference>
<evidence type="ECO:0000256" key="15">
    <source>
        <dbReference type="RuleBase" id="RU365021"/>
    </source>
</evidence>
<organism evidence="16 17">
    <name type="scientific">Providencia stuartii</name>
    <dbReference type="NCBI Taxonomy" id="588"/>
    <lineage>
        <taxon>Bacteria</taxon>
        <taxon>Pseudomonadati</taxon>
        <taxon>Pseudomonadota</taxon>
        <taxon>Gammaproteobacteria</taxon>
        <taxon>Enterobacterales</taxon>
        <taxon>Morganellaceae</taxon>
        <taxon>Providencia</taxon>
    </lineage>
</organism>